<evidence type="ECO:0000313" key="1">
    <source>
        <dbReference type="EMBL" id="PYI11958.1"/>
    </source>
</evidence>
<sequence>MYPDPPEPMPPNQRTLHLRPSTIPSTMPIGHMKHPSRRHLRRSLFRAEIPDEVTTTTPEKFKL</sequence>
<dbReference type="AlphaFoldDB" id="A0A319EVM7"/>
<protein>
    <submittedName>
        <fullName evidence="1">Uncharacterized protein</fullName>
    </submittedName>
</protein>
<dbReference type="EMBL" id="KZ826316">
    <property type="protein sequence ID" value="PYI11958.1"/>
    <property type="molecule type" value="Genomic_DNA"/>
</dbReference>
<name>A0A319EVM7_ASPSB</name>
<reference evidence="1 2" key="1">
    <citation type="submission" date="2018-02" db="EMBL/GenBank/DDBJ databases">
        <title>The genomes of Aspergillus section Nigri reveals drivers in fungal speciation.</title>
        <authorList>
            <consortium name="DOE Joint Genome Institute"/>
            <person name="Vesth T.C."/>
            <person name="Nybo J."/>
            <person name="Theobald S."/>
            <person name="Brandl J."/>
            <person name="Frisvad J.C."/>
            <person name="Nielsen K.F."/>
            <person name="Lyhne E.K."/>
            <person name="Kogle M.E."/>
            <person name="Kuo A."/>
            <person name="Riley R."/>
            <person name="Clum A."/>
            <person name="Nolan M."/>
            <person name="Lipzen A."/>
            <person name="Salamov A."/>
            <person name="Henrissat B."/>
            <person name="Wiebenga A."/>
            <person name="De vries R.P."/>
            <person name="Grigoriev I.V."/>
            <person name="Mortensen U.H."/>
            <person name="Andersen M.R."/>
            <person name="Baker S.E."/>
        </authorList>
    </citation>
    <scope>NUCLEOTIDE SEQUENCE [LARGE SCALE GENOMIC DNA]</scope>
    <source>
        <strain evidence="1 2">CBS 121057</strain>
    </source>
</reference>
<dbReference type="Proteomes" id="UP000248423">
    <property type="component" value="Unassembled WGS sequence"/>
</dbReference>
<keyword evidence="2" id="KW-1185">Reference proteome</keyword>
<gene>
    <name evidence="1" type="ORF">BO78DRAFT_392645</name>
</gene>
<proteinExistence type="predicted"/>
<evidence type="ECO:0000313" key="2">
    <source>
        <dbReference type="Proteomes" id="UP000248423"/>
    </source>
</evidence>
<dbReference type="VEuPathDB" id="FungiDB:BO78DRAFT_392645"/>
<feature type="non-terminal residue" evidence="1">
    <location>
        <position position="63"/>
    </location>
</feature>
<organism evidence="1 2">
    <name type="scientific">Aspergillus sclerotiicarbonarius (strain CBS 121057 / IBT 28362)</name>
    <dbReference type="NCBI Taxonomy" id="1448318"/>
    <lineage>
        <taxon>Eukaryota</taxon>
        <taxon>Fungi</taxon>
        <taxon>Dikarya</taxon>
        <taxon>Ascomycota</taxon>
        <taxon>Pezizomycotina</taxon>
        <taxon>Eurotiomycetes</taxon>
        <taxon>Eurotiomycetidae</taxon>
        <taxon>Eurotiales</taxon>
        <taxon>Aspergillaceae</taxon>
        <taxon>Aspergillus</taxon>
        <taxon>Aspergillus subgen. Circumdati</taxon>
    </lineage>
</organism>
<accession>A0A319EVM7</accession>